<keyword evidence="6" id="KW-0325">Glycoprotein</keyword>
<evidence type="ECO:0000256" key="2">
    <source>
        <dbReference type="ARBA" id="ARBA00022692"/>
    </source>
</evidence>
<keyword evidence="3" id="KW-0735">Signal-anchor</keyword>
<evidence type="ECO:0000256" key="6">
    <source>
        <dbReference type="ARBA" id="ARBA00023180"/>
    </source>
</evidence>
<dbReference type="GO" id="GO:0035269">
    <property type="term" value="P:protein O-linked glycosylation via mannose"/>
    <property type="evidence" value="ECO:0007669"/>
    <property type="project" value="TreeGrafter"/>
</dbReference>
<feature type="region of interest" description="Disordered" evidence="7">
    <location>
        <begin position="512"/>
        <end position="575"/>
    </location>
</feature>
<dbReference type="SUPFAM" id="SSF53448">
    <property type="entry name" value="Nucleotide-diphospho-sugar transferases"/>
    <property type="match status" value="1"/>
</dbReference>
<dbReference type="GO" id="GO:0015020">
    <property type="term" value="F:glucuronosyltransferase activity"/>
    <property type="evidence" value="ECO:0007669"/>
    <property type="project" value="TreeGrafter"/>
</dbReference>
<keyword evidence="2" id="KW-0812">Transmembrane</keyword>
<gene>
    <name evidence="8" type="ORF">AV274_6418</name>
</gene>
<evidence type="ECO:0000256" key="5">
    <source>
        <dbReference type="ARBA" id="ARBA00023136"/>
    </source>
</evidence>
<comment type="caution">
    <text evidence="8">The sequence shown here is derived from an EMBL/GenBank/DDBJ whole genome shotgun (WGS) entry which is preliminary data.</text>
</comment>
<name>A0A196S7F2_BLAHN</name>
<keyword evidence="8" id="KW-0808">Transferase</keyword>
<dbReference type="InterPro" id="IPR029044">
    <property type="entry name" value="Nucleotide-diphossugar_trans"/>
</dbReference>
<feature type="compositionally biased region" description="Polar residues" evidence="7">
    <location>
        <begin position="558"/>
        <end position="568"/>
    </location>
</feature>
<dbReference type="OrthoDB" id="205012at2759"/>
<keyword evidence="4" id="KW-1133">Transmembrane helix</keyword>
<sequence length="588" mass="68893">MDAFCYLVIIFILALLLLIQIERRAVMARTTPLLKQYRLVDSSMDSLFRDIDIAREETEDAASCEFNMVEALRQSRSSPEELREKPAIFDKYRDAMYSLSGPVPMNGFDDEFSVKQSYSLHAYEGNRDTKRGFRKTKIIPSSSTDFDISIITQTSIERLFYFPHLLARWDGPISAAVFLQDERDEAVFAHFIRNTPLPRRFRIVTYTQTAPHNCVVYYQPISLISDIDASSVIYGKEDGLPYRRTCVDNAERIYPINRLRNIAIQNTLTTHFLVLDMDMWPVASAYHDLVTLPYSMLRNEHLALILPAFSLKKKVIRDCSSFQDCVEKVIPLIPRNKTQLAACVEAEECSTFRPESFTHNYMVDGWYTLPASTRFLFKQCFNHVFQEPYLMVRRSAFLPLFDDRFINYGYNKVQWVETLRWLGFQFALVTQSFAVDVPHPPSEYARSWTKQWEKKDNANITMRRVYRKYLTELRNLTNDDSTVFVCYRYKNRFTKNIAVNYQDMKDKREGVKEMDVREEKEMSVREEKVTDKRESGKSEKDKGDEVEKRTSVKETSTRKQSLAQTKSITVRKEKKGRKVIVFSKIKRK</sequence>
<protein>
    <submittedName>
        <fullName evidence="8">Glycosyltransferase-like protein LARGE2-like protein</fullName>
    </submittedName>
</protein>
<evidence type="ECO:0000256" key="4">
    <source>
        <dbReference type="ARBA" id="ARBA00022989"/>
    </source>
</evidence>
<feature type="compositionally biased region" description="Basic and acidic residues" evidence="7">
    <location>
        <begin position="512"/>
        <end position="557"/>
    </location>
</feature>
<dbReference type="AlphaFoldDB" id="A0A196S7F2"/>
<dbReference type="Pfam" id="PF13896">
    <property type="entry name" value="Glyco_transf_49"/>
    <property type="match status" value="1"/>
</dbReference>
<comment type="subcellular location">
    <subcellularLocation>
        <location evidence="1">Membrane</location>
        <topology evidence="1">Single-pass type II membrane protein</topology>
    </subcellularLocation>
</comment>
<keyword evidence="9" id="KW-1185">Reference proteome</keyword>
<evidence type="ECO:0000256" key="1">
    <source>
        <dbReference type="ARBA" id="ARBA00004606"/>
    </source>
</evidence>
<dbReference type="Proteomes" id="UP000078348">
    <property type="component" value="Unassembled WGS sequence"/>
</dbReference>
<reference evidence="8 9" key="1">
    <citation type="submission" date="2016-05" db="EMBL/GenBank/DDBJ databases">
        <title>Nuclear genome of Blastocystis sp. subtype 1 NandII.</title>
        <authorList>
            <person name="Gentekaki E."/>
            <person name="Curtis B."/>
            <person name="Stairs C."/>
            <person name="Eme L."/>
            <person name="Herman E."/>
            <person name="Klimes V."/>
            <person name="Arias M.C."/>
            <person name="Elias M."/>
            <person name="Hilliou F."/>
            <person name="Klute M."/>
            <person name="Malik S.-B."/>
            <person name="Pightling A."/>
            <person name="Rachubinski R."/>
            <person name="Salas D."/>
            <person name="Schlacht A."/>
            <person name="Suga H."/>
            <person name="Archibald J."/>
            <person name="Ball S.G."/>
            <person name="Clark G."/>
            <person name="Dacks J."/>
            <person name="Van Der Giezen M."/>
            <person name="Tsaousis A."/>
            <person name="Roger A."/>
        </authorList>
    </citation>
    <scope>NUCLEOTIDE SEQUENCE [LARGE SCALE GENOMIC DNA]</scope>
    <source>
        <strain evidence="9">ATCC 50177 / NandII</strain>
    </source>
</reference>
<evidence type="ECO:0000256" key="7">
    <source>
        <dbReference type="SAM" id="MobiDB-lite"/>
    </source>
</evidence>
<evidence type="ECO:0000313" key="9">
    <source>
        <dbReference type="Proteomes" id="UP000078348"/>
    </source>
</evidence>
<dbReference type="InterPro" id="IPR051292">
    <property type="entry name" value="Xyl/GlcA_transferase"/>
</dbReference>
<dbReference type="PANTHER" id="PTHR12270">
    <property type="entry name" value="GLYCOSYLTRANSFERASE-RELATED"/>
    <property type="match status" value="1"/>
</dbReference>
<dbReference type="EMBL" id="LXWW01000575">
    <property type="protein sequence ID" value="OAO11914.1"/>
    <property type="molecule type" value="Genomic_DNA"/>
</dbReference>
<keyword evidence="5" id="KW-0472">Membrane</keyword>
<dbReference type="GO" id="GO:0042285">
    <property type="term" value="F:xylosyltransferase activity"/>
    <property type="evidence" value="ECO:0007669"/>
    <property type="project" value="TreeGrafter"/>
</dbReference>
<evidence type="ECO:0000256" key="3">
    <source>
        <dbReference type="ARBA" id="ARBA00022968"/>
    </source>
</evidence>
<accession>A0A196S7F2</accession>
<organism evidence="8 9">
    <name type="scientific">Blastocystis sp. subtype 1 (strain ATCC 50177 / NandII)</name>
    <dbReference type="NCBI Taxonomy" id="478820"/>
    <lineage>
        <taxon>Eukaryota</taxon>
        <taxon>Sar</taxon>
        <taxon>Stramenopiles</taxon>
        <taxon>Bigyra</taxon>
        <taxon>Opalozoa</taxon>
        <taxon>Opalinata</taxon>
        <taxon>Blastocystidae</taxon>
        <taxon>Blastocystis</taxon>
    </lineage>
</organism>
<dbReference type="GO" id="GO:0016020">
    <property type="term" value="C:membrane"/>
    <property type="evidence" value="ECO:0007669"/>
    <property type="project" value="UniProtKB-SubCell"/>
</dbReference>
<dbReference type="PANTHER" id="PTHR12270:SF52">
    <property type="entry name" value="GLYCOSYLTRANSFERASE-LIKE PROTEIN GNT13-RELATED"/>
    <property type="match status" value="1"/>
</dbReference>
<proteinExistence type="predicted"/>
<evidence type="ECO:0000313" key="8">
    <source>
        <dbReference type="EMBL" id="OAO11914.1"/>
    </source>
</evidence>